<sequence length="89" mass="9862">MGLVDMLWLVSSFYACGFEKSFLRIKGSGCCHSRQVPQGELGKKHGSSRHWLFSSPQGLPLCHLSGKRLALHYRMTAVPIEAGWEPFGG</sequence>
<accession>B9SBK2</accession>
<dbReference type="EMBL" id="EQ973914">
    <property type="protein sequence ID" value="EEF39087.1"/>
    <property type="molecule type" value="Genomic_DNA"/>
</dbReference>
<dbReference type="Proteomes" id="UP000008311">
    <property type="component" value="Unassembled WGS sequence"/>
</dbReference>
<evidence type="ECO:0000313" key="2">
    <source>
        <dbReference type="Proteomes" id="UP000008311"/>
    </source>
</evidence>
<evidence type="ECO:0000313" key="1">
    <source>
        <dbReference type="EMBL" id="EEF39087.1"/>
    </source>
</evidence>
<organism evidence="1 2">
    <name type="scientific">Ricinus communis</name>
    <name type="common">Castor bean</name>
    <dbReference type="NCBI Taxonomy" id="3988"/>
    <lineage>
        <taxon>Eukaryota</taxon>
        <taxon>Viridiplantae</taxon>
        <taxon>Streptophyta</taxon>
        <taxon>Embryophyta</taxon>
        <taxon>Tracheophyta</taxon>
        <taxon>Spermatophyta</taxon>
        <taxon>Magnoliopsida</taxon>
        <taxon>eudicotyledons</taxon>
        <taxon>Gunneridae</taxon>
        <taxon>Pentapetalae</taxon>
        <taxon>rosids</taxon>
        <taxon>fabids</taxon>
        <taxon>Malpighiales</taxon>
        <taxon>Euphorbiaceae</taxon>
        <taxon>Acalyphoideae</taxon>
        <taxon>Acalypheae</taxon>
        <taxon>Ricinus</taxon>
    </lineage>
</organism>
<reference evidence="2" key="1">
    <citation type="journal article" date="2010" name="Nat. Biotechnol.">
        <title>Draft genome sequence of the oilseed species Ricinus communis.</title>
        <authorList>
            <person name="Chan A.P."/>
            <person name="Crabtree J."/>
            <person name="Zhao Q."/>
            <person name="Lorenzi H."/>
            <person name="Orvis J."/>
            <person name="Puiu D."/>
            <person name="Melake-Berhan A."/>
            <person name="Jones K.M."/>
            <person name="Redman J."/>
            <person name="Chen G."/>
            <person name="Cahoon E.B."/>
            <person name="Gedil M."/>
            <person name="Stanke M."/>
            <person name="Haas B.J."/>
            <person name="Wortman J.R."/>
            <person name="Fraser-Liggett C.M."/>
            <person name="Ravel J."/>
            <person name="Rabinowicz P.D."/>
        </authorList>
    </citation>
    <scope>NUCLEOTIDE SEQUENCE [LARGE SCALE GENOMIC DNA]</scope>
    <source>
        <strain evidence="2">cv. Hale</strain>
    </source>
</reference>
<proteinExistence type="predicted"/>
<dbReference type="InParanoid" id="B9SBK2"/>
<gene>
    <name evidence="1" type="ORF">RCOM_0719430</name>
</gene>
<name>B9SBK2_RICCO</name>
<keyword evidence="2" id="KW-1185">Reference proteome</keyword>
<protein>
    <submittedName>
        <fullName evidence="1">Uncharacterized protein</fullName>
    </submittedName>
</protein>
<dbReference type="AlphaFoldDB" id="B9SBK2"/>